<gene>
    <name evidence="1" type="ORF">HJG63_012735</name>
</gene>
<name>A0A7J8H1N2_ROUAE</name>
<dbReference type="Gene3D" id="3.80.10.10">
    <property type="entry name" value="Ribonuclease Inhibitor"/>
    <property type="match status" value="1"/>
</dbReference>
<evidence type="ECO:0000313" key="1">
    <source>
        <dbReference type="EMBL" id="KAF6466213.1"/>
    </source>
</evidence>
<reference evidence="1 2" key="1">
    <citation type="journal article" date="2020" name="Nature">
        <title>Six reference-quality genomes reveal evolution of bat adaptations.</title>
        <authorList>
            <person name="Jebb D."/>
            <person name="Huang Z."/>
            <person name="Pippel M."/>
            <person name="Hughes G.M."/>
            <person name="Lavrichenko K."/>
            <person name="Devanna P."/>
            <person name="Winkler S."/>
            <person name="Jermiin L.S."/>
            <person name="Skirmuntt E.C."/>
            <person name="Katzourakis A."/>
            <person name="Burkitt-Gray L."/>
            <person name="Ray D.A."/>
            <person name="Sullivan K.A.M."/>
            <person name="Roscito J.G."/>
            <person name="Kirilenko B.M."/>
            <person name="Davalos L.M."/>
            <person name="Corthals A.P."/>
            <person name="Power M.L."/>
            <person name="Jones G."/>
            <person name="Ransome R.D."/>
            <person name="Dechmann D.K.N."/>
            <person name="Locatelli A.G."/>
            <person name="Puechmaille S.J."/>
            <person name="Fedrigo O."/>
            <person name="Jarvis E.D."/>
            <person name="Hiller M."/>
            <person name="Vernes S.C."/>
            <person name="Myers E.W."/>
            <person name="Teeling E.C."/>
        </authorList>
    </citation>
    <scope>NUCLEOTIDE SEQUENCE [LARGE SCALE GENOMIC DNA]</scope>
    <source>
        <strain evidence="1">MRouAeg1</strain>
        <tissue evidence="1">Muscle</tissue>
    </source>
</reference>
<sequence>MSNNRISMVGALSLGLGLRVNQTLRILVVSRNPLRSEGCLGILKSVQDNPMSALELLDFSAIQVNREFDDLASSVKVILPGLCIKTAAGRVEYKKELPPVFRPSLPMSAPK</sequence>
<comment type="caution">
    <text evidence="1">The sequence shown here is derived from an EMBL/GenBank/DDBJ whole genome shotgun (WGS) entry which is preliminary data.</text>
</comment>
<evidence type="ECO:0008006" key="3">
    <source>
        <dbReference type="Google" id="ProtNLM"/>
    </source>
</evidence>
<dbReference type="Proteomes" id="UP000593571">
    <property type="component" value="Unassembled WGS sequence"/>
</dbReference>
<keyword evidence="2" id="KW-1185">Reference proteome</keyword>
<organism evidence="1 2">
    <name type="scientific">Rousettus aegyptiacus</name>
    <name type="common">Egyptian fruit bat</name>
    <name type="synonym">Pteropus aegyptiacus</name>
    <dbReference type="NCBI Taxonomy" id="9407"/>
    <lineage>
        <taxon>Eukaryota</taxon>
        <taxon>Metazoa</taxon>
        <taxon>Chordata</taxon>
        <taxon>Craniata</taxon>
        <taxon>Vertebrata</taxon>
        <taxon>Euteleostomi</taxon>
        <taxon>Mammalia</taxon>
        <taxon>Eutheria</taxon>
        <taxon>Laurasiatheria</taxon>
        <taxon>Chiroptera</taxon>
        <taxon>Yinpterochiroptera</taxon>
        <taxon>Pteropodoidea</taxon>
        <taxon>Pteropodidae</taxon>
        <taxon>Rousettinae</taxon>
        <taxon>Rousettus</taxon>
    </lineage>
</organism>
<evidence type="ECO:0000313" key="2">
    <source>
        <dbReference type="Proteomes" id="UP000593571"/>
    </source>
</evidence>
<dbReference type="AlphaFoldDB" id="A0A7J8H1N2"/>
<dbReference type="InterPro" id="IPR032675">
    <property type="entry name" value="LRR_dom_sf"/>
</dbReference>
<proteinExistence type="predicted"/>
<protein>
    <recommendedName>
        <fullName evidence="3">Leucine rich repeat containing 74B</fullName>
    </recommendedName>
</protein>
<accession>A0A7J8H1N2</accession>
<dbReference type="SUPFAM" id="SSF52047">
    <property type="entry name" value="RNI-like"/>
    <property type="match status" value="1"/>
</dbReference>
<dbReference type="EMBL" id="JACASE010000005">
    <property type="protein sequence ID" value="KAF6466213.1"/>
    <property type="molecule type" value="Genomic_DNA"/>
</dbReference>